<dbReference type="GO" id="GO:0046872">
    <property type="term" value="F:metal ion binding"/>
    <property type="evidence" value="ECO:0007669"/>
    <property type="project" value="InterPro"/>
</dbReference>
<dbReference type="PANTHER" id="PTHR42953">
    <property type="entry name" value="HIGH-AFFINITY ZINC UPTAKE SYSTEM PROTEIN ZNUA-RELATED"/>
    <property type="match status" value="1"/>
</dbReference>
<dbReference type="InterPro" id="IPR050492">
    <property type="entry name" value="Bact_metal-bind_prot9"/>
</dbReference>
<evidence type="ECO:0000313" key="2">
    <source>
        <dbReference type="EMBL" id="ALP52585.1"/>
    </source>
</evidence>
<accession>A0A0S2TBP8</accession>
<dbReference type="PANTHER" id="PTHR42953:SF2">
    <property type="entry name" value="ADHESION PROTEIN"/>
    <property type="match status" value="1"/>
</dbReference>
<dbReference type="Pfam" id="PF01297">
    <property type="entry name" value="ZnuA"/>
    <property type="match status" value="1"/>
</dbReference>
<organism evidence="2 3">
    <name type="scientific">Candidatus Tenderia electrophaga</name>
    <dbReference type="NCBI Taxonomy" id="1748243"/>
    <lineage>
        <taxon>Bacteria</taxon>
        <taxon>Pseudomonadati</taxon>
        <taxon>Pseudomonadota</taxon>
        <taxon>Gammaproteobacteria</taxon>
        <taxon>Candidatus Tenderiales</taxon>
        <taxon>Candidatus Tenderiaceae</taxon>
        <taxon>Candidatus Tenderia</taxon>
    </lineage>
</organism>
<dbReference type="EMBL" id="CP013099">
    <property type="protein sequence ID" value="ALP52585.1"/>
    <property type="molecule type" value="Genomic_DNA"/>
</dbReference>
<dbReference type="GO" id="GO:0030001">
    <property type="term" value="P:metal ion transport"/>
    <property type="evidence" value="ECO:0007669"/>
    <property type="project" value="InterPro"/>
</dbReference>
<name>A0A0S2TBP8_9GAMM</name>
<dbReference type="InterPro" id="IPR006127">
    <property type="entry name" value="ZnuA-like"/>
</dbReference>
<gene>
    <name evidence="2" type="ORF">Tel_05170</name>
</gene>
<evidence type="ECO:0000313" key="3">
    <source>
        <dbReference type="Proteomes" id="UP000055136"/>
    </source>
</evidence>
<proteinExistence type="predicted"/>
<sequence>MKRLLNVIVVLASVWGVSAQAELRAFACEPEWAALLQELGGNQLVVFSATTARQDPHAIQARPALIAQLRRADLLVCSGAGLEEAWLPVLLRRANNPAVQAGRPGHFEAAAFVELLDQPARLDRALGDVHAAGNPHFHTNPHNITQVARALGKRLAQLDEANAAAYRRRLADFEGRWQAAIADWERRGAALKGMRVVTQHKGWSDLIQWLGLDEAAVLEPKPGIPPGAAHLAAVLKQLQAQPAAAVINAAYQSGRSARWLSDKTDMPVVTLPYTVGADEHSGDLFALFDTTLRRLLAVAP</sequence>
<dbReference type="Gene3D" id="3.40.50.1980">
    <property type="entry name" value="Nitrogenase molybdenum iron protein domain"/>
    <property type="match status" value="2"/>
</dbReference>
<dbReference type="STRING" id="1748243.Tel_05170"/>
<evidence type="ECO:0000256" key="1">
    <source>
        <dbReference type="SAM" id="SignalP"/>
    </source>
</evidence>
<keyword evidence="3" id="KW-1185">Reference proteome</keyword>
<reference evidence="2" key="1">
    <citation type="submission" date="2015-10" db="EMBL/GenBank/DDBJ databases">
        <title>Description of Candidatus Tenderia electrophaga gen. nov, sp. nov., an Uncultivated Electroautotroph from a Biocathode Enrichment.</title>
        <authorList>
            <person name="Eddie B.J."/>
            <person name="Malanoski A.P."/>
            <person name="Wang Z."/>
            <person name="Hall R.J."/>
            <person name="Oh S.D."/>
            <person name="Heiner C."/>
            <person name="Lin B."/>
            <person name="Strycharz-Glaven S.M."/>
        </authorList>
    </citation>
    <scope>NUCLEOTIDE SEQUENCE [LARGE SCALE GENOMIC DNA]</scope>
    <source>
        <strain evidence="2">NRL1</strain>
    </source>
</reference>
<keyword evidence="1" id="KW-0732">Signal</keyword>
<dbReference type="Proteomes" id="UP000055136">
    <property type="component" value="Chromosome"/>
</dbReference>
<dbReference type="KEGG" id="tee:Tel_05170"/>
<feature type="signal peptide" evidence="1">
    <location>
        <begin position="1"/>
        <end position="21"/>
    </location>
</feature>
<dbReference type="AlphaFoldDB" id="A0A0S2TBP8"/>
<feature type="chain" id="PRO_5006604881" evidence="1">
    <location>
        <begin position="22"/>
        <end position="300"/>
    </location>
</feature>
<protein>
    <submittedName>
        <fullName evidence="2">Zinc ABC transporter substrate-binding protein</fullName>
    </submittedName>
</protein>
<dbReference type="SUPFAM" id="SSF53807">
    <property type="entry name" value="Helical backbone' metal receptor"/>
    <property type="match status" value="1"/>
</dbReference>